<evidence type="ECO:0000256" key="1">
    <source>
        <dbReference type="SAM" id="Coils"/>
    </source>
</evidence>
<protein>
    <submittedName>
        <fullName evidence="3">Uncharacterized protein</fullName>
    </submittedName>
</protein>
<comment type="caution">
    <text evidence="3">The sequence shown here is derived from an EMBL/GenBank/DDBJ whole genome shotgun (WGS) entry which is preliminary data.</text>
</comment>
<dbReference type="EMBL" id="JAPEVG010001149">
    <property type="protein sequence ID" value="KAJ8453821.1"/>
    <property type="molecule type" value="Genomic_DNA"/>
</dbReference>
<dbReference type="Proteomes" id="UP001215151">
    <property type="component" value="Unassembled WGS sequence"/>
</dbReference>
<name>A0AAD7X3X7_9APHY</name>
<accession>A0AAD7X3X7</accession>
<keyword evidence="4" id="KW-1185">Reference proteome</keyword>
<feature type="compositionally biased region" description="Basic and acidic residues" evidence="2">
    <location>
        <begin position="13"/>
        <end position="23"/>
    </location>
</feature>
<gene>
    <name evidence="3" type="ORF">ONZ51_g13382</name>
</gene>
<evidence type="ECO:0000256" key="2">
    <source>
        <dbReference type="SAM" id="MobiDB-lite"/>
    </source>
</evidence>
<proteinExistence type="predicted"/>
<organism evidence="3 4">
    <name type="scientific">Trametes cubensis</name>
    <dbReference type="NCBI Taxonomy" id="1111947"/>
    <lineage>
        <taxon>Eukaryota</taxon>
        <taxon>Fungi</taxon>
        <taxon>Dikarya</taxon>
        <taxon>Basidiomycota</taxon>
        <taxon>Agaricomycotina</taxon>
        <taxon>Agaricomycetes</taxon>
        <taxon>Polyporales</taxon>
        <taxon>Polyporaceae</taxon>
        <taxon>Trametes</taxon>
    </lineage>
</organism>
<evidence type="ECO:0000313" key="3">
    <source>
        <dbReference type="EMBL" id="KAJ8453821.1"/>
    </source>
</evidence>
<dbReference type="AlphaFoldDB" id="A0AAD7X3X7"/>
<feature type="region of interest" description="Disordered" evidence="2">
    <location>
        <begin position="1"/>
        <end position="37"/>
    </location>
</feature>
<evidence type="ECO:0000313" key="4">
    <source>
        <dbReference type="Proteomes" id="UP001215151"/>
    </source>
</evidence>
<feature type="coiled-coil region" evidence="1">
    <location>
        <begin position="86"/>
        <end position="117"/>
    </location>
</feature>
<keyword evidence="1" id="KW-0175">Coiled coil</keyword>
<reference evidence="3" key="1">
    <citation type="submission" date="2022-11" db="EMBL/GenBank/DDBJ databases">
        <title>Genome Sequence of Cubamyces cubensis.</title>
        <authorList>
            <person name="Buettner E."/>
        </authorList>
    </citation>
    <scope>NUCLEOTIDE SEQUENCE</scope>
    <source>
        <strain evidence="3">MPL-01</strain>
    </source>
</reference>
<sequence length="144" mass="16124">MTKTAPSSPLATEKQRGVPEPKFKAKPSPLSSLGTQAGDFFSATGDYLKETQATSKQQLELARLQFSATEARHARKLEIEERQVIIEEMRLQKETKAEEERQARAKLDARIEQANRTLKDPDAPAPLREIAADILRQHMLGTLT</sequence>
<feature type="compositionally biased region" description="Polar residues" evidence="2">
    <location>
        <begin position="1"/>
        <end position="10"/>
    </location>
</feature>